<dbReference type="STRING" id="1848.SAMN05443637_10844"/>
<dbReference type="Proteomes" id="UP000184363">
    <property type="component" value="Unassembled WGS sequence"/>
</dbReference>
<keyword evidence="4" id="KW-1185">Reference proteome</keyword>
<dbReference type="Gene3D" id="3.10.105.10">
    <property type="entry name" value="Dipeptide-binding Protein, Domain 3"/>
    <property type="match status" value="1"/>
</dbReference>
<feature type="signal peptide" evidence="1">
    <location>
        <begin position="1"/>
        <end position="22"/>
    </location>
</feature>
<dbReference type="Gene3D" id="3.40.190.10">
    <property type="entry name" value="Periplasmic binding protein-like II"/>
    <property type="match status" value="1"/>
</dbReference>
<evidence type="ECO:0000313" key="4">
    <source>
        <dbReference type="Proteomes" id="UP000184363"/>
    </source>
</evidence>
<organism evidence="3 4">
    <name type="scientific">Pseudonocardia thermophila</name>
    <dbReference type="NCBI Taxonomy" id="1848"/>
    <lineage>
        <taxon>Bacteria</taxon>
        <taxon>Bacillati</taxon>
        <taxon>Actinomycetota</taxon>
        <taxon>Actinomycetes</taxon>
        <taxon>Pseudonocardiales</taxon>
        <taxon>Pseudonocardiaceae</taxon>
        <taxon>Pseudonocardia</taxon>
    </lineage>
</organism>
<dbReference type="PIRSF" id="PIRSF002741">
    <property type="entry name" value="MppA"/>
    <property type="match status" value="1"/>
</dbReference>
<accession>A0A1M6THN2</accession>
<gene>
    <name evidence="3" type="ORF">SAMN05443637_10844</name>
</gene>
<dbReference type="GO" id="GO:1904680">
    <property type="term" value="F:peptide transmembrane transporter activity"/>
    <property type="evidence" value="ECO:0007669"/>
    <property type="project" value="TreeGrafter"/>
</dbReference>
<dbReference type="PANTHER" id="PTHR30290:SF83">
    <property type="entry name" value="ABC TRANSPORTER SUBSTRATE-BINDING PROTEIN"/>
    <property type="match status" value="1"/>
</dbReference>
<evidence type="ECO:0000259" key="2">
    <source>
        <dbReference type="Pfam" id="PF00496"/>
    </source>
</evidence>
<dbReference type="GO" id="GO:0043190">
    <property type="term" value="C:ATP-binding cassette (ABC) transporter complex"/>
    <property type="evidence" value="ECO:0007669"/>
    <property type="project" value="InterPro"/>
</dbReference>
<evidence type="ECO:0000256" key="1">
    <source>
        <dbReference type="SAM" id="SignalP"/>
    </source>
</evidence>
<protein>
    <submittedName>
        <fullName evidence="3">Peptide/nickel transport system substrate-binding protein</fullName>
    </submittedName>
</protein>
<feature type="domain" description="Solute-binding protein family 5" evidence="2">
    <location>
        <begin position="92"/>
        <end position="426"/>
    </location>
</feature>
<evidence type="ECO:0000313" key="3">
    <source>
        <dbReference type="EMBL" id="SHK56346.1"/>
    </source>
</evidence>
<proteinExistence type="predicted"/>
<feature type="chain" id="PRO_5038861170" evidence="1">
    <location>
        <begin position="23"/>
        <end position="536"/>
    </location>
</feature>
<sequence length="536" mass="57871">MSTTFTRLRTAAVAALTAVALAACGTSGAGSGGGSESTGGTLVIGMTAAEIPGVDTVLAFTQGFEGERFVNFQLYDGLTRYDLRQDEEMPGIVPGLATSWETSPDGRTWTFHLREGVRFHDGTPFDADAVIFAFDRLMNQESPFYYPKAAGAARLWKGAISSYAKVDDRTITITTAEPNGHLLTDLTLLTIPSPTAVRAAGNEAFSEHPVGTGPFVFSSLEPGKQLVLTANKEYWGGAPKIERLVLRPIPDASARIAALRSGEVNWIEYPNPDDIEGLRQAGYTVLQNDYDHLWYCTFNQASTGWSDVRVRQAANYAIDRRAIAEELLKGTAAPALQHAPKATAVYDPANDLYGYDLDKARALMREAGFADGFRTTLTVPTGGSGNLVPVPIATAIATQLRAIGIEVELRTVEWSAYLADLNAGKPAAGADMQCASTVTYQAEALVRGHWTKGTPVYTGNWSDDQVDALSLKATQTIDPVARVELYKQAERIVSEQAPYLFVVSDRNPRVVAPSVHGVIAPKSWFIDLTTVSVDRR</sequence>
<dbReference type="GO" id="GO:0015833">
    <property type="term" value="P:peptide transport"/>
    <property type="evidence" value="ECO:0007669"/>
    <property type="project" value="TreeGrafter"/>
</dbReference>
<dbReference type="InterPro" id="IPR039424">
    <property type="entry name" value="SBP_5"/>
</dbReference>
<dbReference type="InterPro" id="IPR030678">
    <property type="entry name" value="Peptide/Ni-bd"/>
</dbReference>
<keyword evidence="1" id="KW-0732">Signal</keyword>
<dbReference type="SUPFAM" id="SSF53850">
    <property type="entry name" value="Periplasmic binding protein-like II"/>
    <property type="match status" value="1"/>
</dbReference>
<dbReference type="EMBL" id="FRAP01000008">
    <property type="protein sequence ID" value="SHK56346.1"/>
    <property type="molecule type" value="Genomic_DNA"/>
</dbReference>
<dbReference type="GO" id="GO:0042597">
    <property type="term" value="C:periplasmic space"/>
    <property type="evidence" value="ECO:0007669"/>
    <property type="project" value="UniProtKB-ARBA"/>
</dbReference>
<dbReference type="Gene3D" id="3.90.76.10">
    <property type="entry name" value="Dipeptide-binding Protein, Domain 1"/>
    <property type="match status" value="1"/>
</dbReference>
<dbReference type="AlphaFoldDB" id="A0A1M6THN2"/>
<dbReference type="RefSeq" id="WP_073457164.1">
    <property type="nucleotide sequence ID" value="NZ_CALGVN010000008.1"/>
</dbReference>
<dbReference type="PANTHER" id="PTHR30290">
    <property type="entry name" value="PERIPLASMIC BINDING COMPONENT OF ABC TRANSPORTER"/>
    <property type="match status" value="1"/>
</dbReference>
<name>A0A1M6THN2_PSETH</name>
<dbReference type="Pfam" id="PF00496">
    <property type="entry name" value="SBP_bac_5"/>
    <property type="match status" value="1"/>
</dbReference>
<reference evidence="3 4" key="1">
    <citation type="submission" date="2016-11" db="EMBL/GenBank/DDBJ databases">
        <authorList>
            <person name="Jaros S."/>
            <person name="Januszkiewicz K."/>
            <person name="Wedrychowicz H."/>
        </authorList>
    </citation>
    <scope>NUCLEOTIDE SEQUENCE [LARGE SCALE GENOMIC DNA]</scope>
    <source>
        <strain evidence="3 4">DSM 43832</strain>
    </source>
</reference>
<dbReference type="PROSITE" id="PS51257">
    <property type="entry name" value="PROKAR_LIPOPROTEIN"/>
    <property type="match status" value="1"/>
</dbReference>
<dbReference type="InterPro" id="IPR000914">
    <property type="entry name" value="SBP_5_dom"/>
</dbReference>